<feature type="transmembrane region" description="Helical" evidence="7">
    <location>
        <begin position="95"/>
        <end position="122"/>
    </location>
</feature>
<accession>A0A939QGM0</accession>
<dbReference type="InterPro" id="IPR051393">
    <property type="entry name" value="ABC_transporter_permease"/>
</dbReference>
<evidence type="ECO:0000256" key="5">
    <source>
        <dbReference type="ARBA" id="ARBA00022989"/>
    </source>
</evidence>
<organism evidence="10 11">
    <name type="scientific">Microbacterium stercoris</name>
    <dbReference type="NCBI Taxonomy" id="2820289"/>
    <lineage>
        <taxon>Bacteria</taxon>
        <taxon>Bacillati</taxon>
        <taxon>Actinomycetota</taxon>
        <taxon>Actinomycetes</taxon>
        <taxon>Micrococcales</taxon>
        <taxon>Microbacteriaceae</taxon>
        <taxon>Microbacterium</taxon>
    </lineage>
</organism>
<dbReference type="Proteomes" id="UP000680132">
    <property type="component" value="Unassembled WGS sequence"/>
</dbReference>
<keyword evidence="2 7" id="KW-0813">Transport</keyword>
<evidence type="ECO:0000256" key="8">
    <source>
        <dbReference type="SAM" id="MobiDB-lite"/>
    </source>
</evidence>
<feature type="transmembrane region" description="Helical" evidence="7">
    <location>
        <begin position="134"/>
        <end position="155"/>
    </location>
</feature>
<dbReference type="Gene3D" id="1.10.3720.10">
    <property type="entry name" value="MetI-like"/>
    <property type="match status" value="1"/>
</dbReference>
<dbReference type="SUPFAM" id="SSF161098">
    <property type="entry name" value="MetI-like"/>
    <property type="match status" value="1"/>
</dbReference>
<feature type="transmembrane region" description="Helical" evidence="7">
    <location>
        <begin position="36"/>
        <end position="59"/>
    </location>
</feature>
<gene>
    <name evidence="10" type="ORF">J5V96_03425</name>
</gene>
<dbReference type="SUPFAM" id="SSF160964">
    <property type="entry name" value="MalF N-terminal region-like"/>
    <property type="match status" value="1"/>
</dbReference>
<evidence type="ECO:0000256" key="4">
    <source>
        <dbReference type="ARBA" id="ARBA00022692"/>
    </source>
</evidence>
<dbReference type="RefSeq" id="WP_208500220.1">
    <property type="nucleotide sequence ID" value="NZ_JAGFOA010000001.1"/>
</dbReference>
<evidence type="ECO:0000256" key="2">
    <source>
        <dbReference type="ARBA" id="ARBA00022448"/>
    </source>
</evidence>
<proteinExistence type="inferred from homology"/>
<reference evidence="10" key="1">
    <citation type="submission" date="2021-03" db="EMBL/GenBank/DDBJ databases">
        <title>Microbacterium sp. nov., a novel actinobacterium isolated from cow dung.</title>
        <authorList>
            <person name="Zhang L."/>
        </authorList>
    </citation>
    <scope>NUCLEOTIDE SEQUENCE</scope>
    <source>
        <strain evidence="10">NEAU-LLB</strain>
    </source>
</reference>
<dbReference type="GO" id="GO:0005886">
    <property type="term" value="C:plasma membrane"/>
    <property type="evidence" value="ECO:0007669"/>
    <property type="project" value="UniProtKB-SubCell"/>
</dbReference>
<dbReference type="PANTHER" id="PTHR30193:SF1">
    <property type="entry name" value="ABC TRANSPORTER PERMEASE PROTEIN YESP-RELATED"/>
    <property type="match status" value="1"/>
</dbReference>
<comment type="caution">
    <text evidence="10">The sequence shown here is derived from an EMBL/GenBank/DDBJ whole genome shotgun (WGS) entry which is preliminary data.</text>
</comment>
<feature type="transmembrane region" description="Helical" evidence="7">
    <location>
        <begin position="258"/>
        <end position="280"/>
    </location>
</feature>
<protein>
    <submittedName>
        <fullName evidence="10">Sugar ABC transporter permease</fullName>
    </submittedName>
</protein>
<sequence length="323" mass="35657">MTQLDLRADARRDTTTPPAAAPARPRRSRRRGGEKWVAYGFLAPWIAGLLLLTIGPMLYSLYLSFTDYNLLAPAPNWIGFDNYARLFTTDARGMASIIVTVTYVLIAVPLILVVSMLVALLLNSRIGFLTGYRALFYLPSLLGASVAVAALWRVVWGDAGIVNEVLRFFGIEHKSWTGSPDTALMTIIALAVWAFGSTMIIFLAGLRQVPPELYEAAEMDGAGKLRRFFSVTVPMMTPIIFFNSLMVTIHAFQAFTPAYIISGGTGGPADSTLFYTLYLYQQGFAQLNMGYASALAWVLVAVLAVFTGLFFWTSKFWVFYGDK</sequence>
<feature type="region of interest" description="Disordered" evidence="8">
    <location>
        <begin position="1"/>
        <end position="28"/>
    </location>
</feature>
<dbReference type="InterPro" id="IPR035906">
    <property type="entry name" value="MetI-like_sf"/>
</dbReference>
<feature type="domain" description="ABC transmembrane type-1" evidence="9">
    <location>
        <begin position="97"/>
        <end position="310"/>
    </location>
</feature>
<dbReference type="PANTHER" id="PTHR30193">
    <property type="entry name" value="ABC TRANSPORTER PERMEASE PROTEIN"/>
    <property type="match status" value="1"/>
</dbReference>
<keyword evidence="6 7" id="KW-0472">Membrane</keyword>
<feature type="compositionally biased region" description="Basic and acidic residues" evidence="8">
    <location>
        <begin position="1"/>
        <end position="14"/>
    </location>
</feature>
<evidence type="ECO:0000313" key="10">
    <source>
        <dbReference type="EMBL" id="MBO3662557.1"/>
    </source>
</evidence>
<dbReference type="PROSITE" id="PS50928">
    <property type="entry name" value="ABC_TM1"/>
    <property type="match status" value="1"/>
</dbReference>
<name>A0A939QGM0_9MICO</name>
<keyword evidence="5 7" id="KW-1133">Transmembrane helix</keyword>
<evidence type="ECO:0000256" key="7">
    <source>
        <dbReference type="RuleBase" id="RU363032"/>
    </source>
</evidence>
<keyword evidence="4 7" id="KW-0812">Transmembrane</keyword>
<dbReference type="GO" id="GO:0055085">
    <property type="term" value="P:transmembrane transport"/>
    <property type="evidence" value="ECO:0007669"/>
    <property type="project" value="InterPro"/>
</dbReference>
<evidence type="ECO:0000313" key="11">
    <source>
        <dbReference type="Proteomes" id="UP000680132"/>
    </source>
</evidence>
<dbReference type="Pfam" id="PF00528">
    <property type="entry name" value="BPD_transp_1"/>
    <property type="match status" value="1"/>
</dbReference>
<evidence type="ECO:0000256" key="6">
    <source>
        <dbReference type="ARBA" id="ARBA00023136"/>
    </source>
</evidence>
<feature type="transmembrane region" description="Helical" evidence="7">
    <location>
        <begin position="227"/>
        <end position="252"/>
    </location>
</feature>
<evidence type="ECO:0000256" key="3">
    <source>
        <dbReference type="ARBA" id="ARBA00022475"/>
    </source>
</evidence>
<keyword evidence="11" id="KW-1185">Reference proteome</keyword>
<evidence type="ECO:0000256" key="1">
    <source>
        <dbReference type="ARBA" id="ARBA00004651"/>
    </source>
</evidence>
<dbReference type="EMBL" id="JAGFOA010000001">
    <property type="protein sequence ID" value="MBO3662557.1"/>
    <property type="molecule type" value="Genomic_DNA"/>
</dbReference>
<dbReference type="InterPro" id="IPR000515">
    <property type="entry name" value="MetI-like"/>
</dbReference>
<feature type="transmembrane region" description="Helical" evidence="7">
    <location>
        <begin position="183"/>
        <end position="206"/>
    </location>
</feature>
<evidence type="ECO:0000259" key="9">
    <source>
        <dbReference type="PROSITE" id="PS50928"/>
    </source>
</evidence>
<comment type="similarity">
    <text evidence="7">Belongs to the binding-protein-dependent transport system permease family.</text>
</comment>
<keyword evidence="3" id="KW-1003">Cell membrane</keyword>
<feature type="transmembrane region" description="Helical" evidence="7">
    <location>
        <begin position="292"/>
        <end position="313"/>
    </location>
</feature>
<dbReference type="AlphaFoldDB" id="A0A939QGM0"/>
<dbReference type="CDD" id="cd06261">
    <property type="entry name" value="TM_PBP2"/>
    <property type="match status" value="1"/>
</dbReference>
<comment type="subcellular location">
    <subcellularLocation>
        <location evidence="1 7">Cell membrane</location>
        <topology evidence="1 7">Multi-pass membrane protein</topology>
    </subcellularLocation>
</comment>